<proteinExistence type="predicted"/>
<dbReference type="EMBL" id="SNRY01005144">
    <property type="protein sequence ID" value="KAA6315718.1"/>
    <property type="molecule type" value="Genomic_DNA"/>
</dbReference>
<comment type="caution">
    <text evidence="1">The sequence shown here is derived from an EMBL/GenBank/DDBJ whole genome shotgun (WGS) entry which is preliminary data.</text>
</comment>
<feature type="non-terminal residue" evidence="1">
    <location>
        <position position="144"/>
    </location>
</feature>
<accession>A0A5J4Q3W4</accession>
<name>A0A5J4Q3W4_9ZZZZ</name>
<sequence length="144" mass="16448">MKRVSNMCMLCMLVFLFSACRTSKSVHQSVSLENHDSVHDEYRSAKTVDSLLSVQLYREEDITIIEETFTLITDTTGQVTGSVLSKRIRIASHSKKDSTALFHKSVDEEEQQQTSAISDTLIDVENKEEQEVSTGFRWQFFAFL</sequence>
<dbReference type="PROSITE" id="PS51257">
    <property type="entry name" value="PROKAR_LIPOPROTEIN"/>
    <property type="match status" value="1"/>
</dbReference>
<evidence type="ECO:0000313" key="1">
    <source>
        <dbReference type="EMBL" id="KAA6315718.1"/>
    </source>
</evidence>
<protein>
    <submittedName>
        <fullName evidence="1">Uncharacterized protein</fullName>
    </submittedName>
</protein>
<dbReference type="AlphaFoldDB" id="A0A5J4Q3W4"/>
<gene>
    <name evidence="1" type="ORF">EZS27_033864</name>
</gene>
<reference evidence="1" key="1">
    <citation type="submission" date="2019-03" db="EMBL/GenBank/DDBJ databases">
        <title>Single cell metagenomics reveals metabolic interactions within the superorganism composed of flagellate Streblomastix strix and complex community of Bacteroidetes bacteria on its surface.</title>
        <authorList>
            <person name="Treitli S.C."/>
            <person name="Kolisko M."/>
            <person name="Husnik F."/>
            <person name="Keeling P."/>
            <person name="Hampl V."/>
        </authorList>
    </citation>
    <scope>NUCLEOTIDE SEQUENCE</scope>
    <source>
        <strain evidence="1">STM</strain>
    </source>
</reference>
<organism evidence="1">
    <name type="scientific">termite gut metagenome</name>
    <dbReference type="NCBI Taxonomy" id="433724"/>
    <lineage>
        <taxon>unclassified sequences</taxon>
        <taxon>metagenomes</taxon>
        <taxon>organismal metagenomes</taxon>
    </lineage>
</organism>